<organism evidence="1 2">
    <name type="scientific">Punica granatum</name>
    <name type="common">Pomegranate</name>
    <dbReference type="NCBI Taxonomy" id="22663"/>
    <lineage>
        <taxon>Eukaryota</taxon>
        <taxon>Viridiplantae</taxon>
        <taxon>Streptophyta</taxon>
        <taxon>Embryophyta</taxon>
        <taxon>Tracheophyta</taxon>
        <taxon>Spermatophyta</taxon>
        <taxon>Magnoliopsida</taxon>
        <taxon>eudicotyledons</taxon>
        <taxon>Gunneridae</taxon>
        <taxon>Pentapetalae</taxon>
        <taxon>rosids</taxon>
        <taxon>malvids</taxon>
        <taxon>Myrtales</taxon>
        <taxon>Lythraceae</taxon>
        <taxon>Punica</taxon>
    </lineage>
</organism>
<dbReference type="RefSeq" id="XP_031385372.1">
    <property type="nucleotide sequence ID" value="XM_031529512.1"/>
</dbReference>
<proteinExistence type="predicted"/>
<protein>
    <submittedName>
        <fullName evidence="2">Uncharacterized protein LOC116199226 isoform X1</fullName>
    </submittedName>
</protein>
<dbReference type="Pfam" id="PF05176">
    <property type="entry name" value="ATP-synt_10"/>
    <property type="match status" value="1"/>
</dbReference>
<dbReference type="OrthoDB" id="17089at2759"/>
<evidence type="ECO:0000313" key="1">
    <source>
        <dbReference type="Proteomes" id="UP000515151"/>
    </source>
</evidence>
<dbReference type="GO" id="GO:0033615">
    <property type="term" value="P:mitochondrial proton-transporting ATP synthase complex assembly"/>
    <property type="evidence" value="ECO:0007669"/>
    <property type="project" value="TreeGrafter"/>
</dbReference>
<evidence type="ECO:0000313" key="2">
    <source>
        <dbReference type="RefSeq" id="XP_031385372.1"/>
    </source>
</evidence>
<reference evidence="1" key="1">
    <citation type="journal article" date="2020" name="Plant Biotechnol. J.">
        <title>The pomegranate (Punica granatum L.) draft genome dissects genetic divergence between soft- and hard-seeded cultivars.</title>
        <authorList>
            <person name="Luo X."/>
            <person name="Li H."/>
            <person name="Wu Z."/>
            <person name="Yao W."/>
            <person name="Zhao P."/>
            <person name="Cao D."/>
            <person name="Yu H."/>
            <person name="Li K."/>
            <person name="Poudel K."/>
            <person name="Zhao D."/>
            <person name="Zhang F."/>
            <person name="Xia X."/>
            <person name="Chen L."/>
            <person name="Wang Q."/>
            <person name="Jing D."/>
            <person name="Cao S."/>
        </authorList>
    </citation>
    <scope>NUCLEOTIDE SEQUENCE [LARGE SCALE GENOMIC DNA]</scope>
    <source>
        <strain evidence="1">cv. Tunisia</strain>
    </source>
</reference>
<name>A0A6P8CM97_PUNGR</name>
<sequence length="347" mass="39291">MQNTPTFRGGRVIWVGSILPMTSCRVDDSSANDSRAVCLPELKPQARVLLSLLSSPPLVLAAVAVDTEVDREGEMLRLNRLVQRSCSSTRASILTSHLSVYEEEKLTPLPSRHSAQRTSNRFLDIHQLFNKEAIEKERARLKDEMNRGYFADISEFKLHGGKVAAANKIIIPAMAAKKFPDIEVTRYDRGSFKLPISCKGNMADANTPTVPKVSLVCLSFRANSQPMVDSWTVPFANAFNDPENVHLYEVSLIDQWLLCLRPIKWLLLRVVRKTKHDGGKDALERQIVYSFGDHYYFRKELKILNLLTAYIYLLDKFGRIRWQGFGFASKEELSSLLSCASLLLKEQ</sequence>
<dbReference type="AlphaFoldDB" id="A0A6P8CM97"/>
<dbReference type="PANTHER" id="PTHR28106">
    <property type="entry name" value="MITOCHONDRIAL ATPASE COMPLEX SUBUNIT ATP10"/>
    <property type="match status" value="1"/>
</dbReference>
<dbReference type="GeneID" id="116199226"/>
<gene>
    <name evidence="2" type="primary">LOC116199226</name>
</gene>
<dbReference type="Proteomes" id="UP000515151">
    <property type="component" value="Chromosome 3"/>
</dbReference>
<dbReference type="PANTHER" id="PTHR28106:SF1">
    <property type="entry name" value="MITOCHONDRIAL ATPASE COMPLEX SUBUNIT ATP10"/>
    <property type="match status" value="1"/>
</dbReference>
<dbReference type="InterPro" id="IPR007849">
    <property type="entry name" value="ATP10"/>
</dbReference>
<accession>A0A6P8CM97</accession>
<reference evidence="2" key="2">
    <citation type="submission" date="2025-08" db="UniProtKB">
        <authorList>
            <consortium name="RefSeq"/>
        </authorList>
    </citation>
    <scope>IDENTIFICATION</scope>
    <source>
        <tissue evidence="2">Leaf</tissue>
    </source>
</reference>
<keyword evidence="1" id="KW-1185">Reference proteome</keyword>
<dbReference type="GO" id="GO:0005743">
    <property type="term" value="C:mitochondrial inner membrane"/>
    <property type="evidence" value="ECO:0007669"/>
    <property type="project" value="TreeGrafter"/>
</dbReference>